<evidence type="ECO:0000313" key="2">
    <source>
        <dbReference type="EMBL" id="CZQ95707.1"/>
    </source>
</evidence>
<dbReference type="PROSITE" id="PS50164">
    <property type="entry name" value="GIY_YIG"/>
    <property type="match status" value="1"/>
</dbReference>
<protein>
    <recommendedName>
        <fullName evidence="1">GIY-YIG domain-containing protein</fullName>
    </recommendedName>
</protein>
<dbReference type="EMBL" id="FJNE01000005">
    <property type="protein sequence ID" value="CZQ95707.1"/>
    <property type="molecule type" value="Genomic_DNA"/>
</dbReference>
<dbReference type="InterPro" id="IPR018647">
    <property type="entry name" value="SLFN_3-like_DNA/RNA_helicase"/>
</dbReference>
<keyword evidence="3" id="KW-1185">Reference proteome</keyword>
<gene>
    <name evidence="2" type="ORF">Tpal_1930</name>
</gene>
<dbReference type="Pfam" id="PF09848">
    <property type="entry name" value="SLFN-g3_helicase"/>
    <property type="match status" value="1"/>
</dbReference>
<dbReference type="AlphaFoldDB" id="A0A143YPE2"/>
<dbReference type="SMART" id="SM00382">
    <property type="entry name" value="AAA"/>
    <property type="match status" value="1"/>
</dbReference>
<dbReference type="InterPro" id="IPR000305">
    <property type="entry name" value="GIY-YIG_endonuc"/>
</dbReference>
<dbReference type="Proteomes" id="UP000242754">
    <property type="component" value="Unassembled WGS sequence"/>
</dbReference>
<sequence>MGDISGPIIYELDYSSEGIKNFDSNVQEHVGKDAKYLLHYPTVYIVNDKNKEKQFSVYIGETSDIKKRTMQHLTVDPKSRTDWENLAISDSSKMYVIGHDHFNKSLTLDIENRLMLYMSSIENIEAIYNRRTNQQNDYYTSQELDKIFSLVWRGLRKKNKDLFPVEQIIRDSALFKASPFHKLTEEQVRTKDFITLRIMQALTTGKTGQLILVTGEAGSGKTVLMSSLFYELNQLSKEDPDNLIFKDTKNFLLVNHEQQLKVYQQIATKLGIYSKKQPDLVSKPTPFINNHGPEDKVDVVIVDEAHLLWTQGKQSYRGKNQLQDLLERAKVVVAVFDQNQVLSTQQYWEYEELMSLQHEAQLNHNLMYLSNQMRINSDKATVNWIRSLIDEQEIGEIPADSKNYDIQIFDSPEDLHAAIKAKAESQDSGISRLTATFDWDYVDKRKPEEEDYWYVRVGDWKLPWNLQLPVASKVQSIKNRHLSWAEQEQTVDEVGSTFTVQGFDLNYAGVIIGPSVKYRNGKVIFDRQASKNKKATQKRSLKDGSKEYFSDTLLKNELNVLLTRGVNGLYIYAVDEELRRALLDARKG</sequence>
<name>A0A143YPE2_9LACT</name>
<dbReference type="Gene3D" id="3.40.50.300">
    <property type="entry name" value="P-loop containing nucleotide triphosphate hydrolases"/>
    <property type="match status" value="1"/>
</dbReference>
<dbReference type="STRING" id="140314.SAMN04488076_11163"/>
<dbReference type="InterPro" id="IPR027417">
    <property type="entry name" value="P-loop_NTPase"/>
</dbReference>
<proteinExistence type="predicted"/>
<evidence type="ECO:0000313" key="3">
    <source>
        <dbReference type="Proteomes" id="UP000242754"/>
    </source>
</evidence>
<dbReference type="InterPro" id="IPR003593">
    <property type="entry name" value="AAA+_ATPase"/>
</dbReference>
<accession>A0A143YPE2</accession>
<evidence type="ECO:0000259" key="1">
    <source>
        <dbReference type="PROSITE" id="PS50164"/>
    </source>
</evidence>
<organism evidence="2 3">
    <name type="scientific">Trichococcus palustris</name>
    <dbReference type="NCBI Taxonomy" id="140314"/>
    <lineage>
        <taxon>Bacteria</taxon>
        <taxon>Bacillati</taxon>
        <taxon>Bacillota</taxon>
        <taxon>Bacilli</taxon>
        <taxon>Lactobacillales</taxon>
        <taxon>Carnobacteriaceae</taxon>
        <taxon>Trichococcus</taxon>
    </lineage>
</organism>
<reference evidence="2 3" key="1">
    <citation type="submission" date="2016-02" db="EMBL/GenBank/DDBJ databases">
        <authorList>
            <person name="Wen L."/>
            <person name="He K."/>
            <person name="Yang H."/>
        </authorList>
    </citation>
    <scope>NUCLEOTIDE SEQUENCE [LARGE SCALE GENOMIC DNA]</scope>
    <source>
        <strain evidence="2">Trichococcus palustris</strain>
    </source>
</reference>
<dbReference type="RefSeq" id="WP_087033489.1">
    <property type="nucleotide sequence ID" value="NZ_FJNE01000005.1"/>
</dbReference>
<dbReference type="CDD" id="cd10439">
    <property type="entry name" value="GIY-YIG_COG3410"/>
    <property type="match status" value="1"/>
</dbReference>
<dbReference type="OrthoDB" id="3193269at2"/>
<dbReference type="SUPFAM" id="SSF52540">
    <property type="entry name" value="P-loop containing nucleoside triphosphate hydrolases"/>
    <property type="match status" value="1"/>
</dbReference>
<feature type="domain" description="GIY-YIG" evidence="1">
    <location>
        <begin position="39"/>
        <end position="124"/>
    </location>
</feature>